<gene>
    <name evidence="3" type="ORF">Ahy_A01g000394</name>
</gene>
<dbReference type="Pfam" id="PF16486">
    <property type="entry name" value="ArgoN"/>
    <property type="match status" value="1"/>
</dbReference>
<dbReference type="EMBL" id="SDMP01000001">
    <property type="protein sequence ID" value="RYR75814.1"/>
    <property type="molecule type" value="Genomic_DNA"/>
</dbReference>
<dbReference type="InterPro" id="IPR032474">
    <property type="entry name" value="Argonaute_N"/>
</dbReference>
<evidence type="ECO:0000259" key="2">
    <source>
        <dbReference type="Pfam" id="PF16486"/>
    </source>
</evidence>
<organism evidence="3 4">
    <name type="scientific">Arachis hypogaea</name>
    <name type="common">Peanut</name>
    <dbReference type="NCBI Taxonomy" id="3818"/>
    <lineage>
        <taxon>Eukaryota</taxon>
        <taxon>Viridiplantae</taxon>
        <taxon>Streptophyta</taxon>
        <taxon>Embryophyta</taxon>
        <taxon>Tracheophyta</taxon>
        <taxon>Spermatophyta</taxon>
        <taxon>Magnoliopsida</taxon>
        <taxon>eudicotyledons</taxon>
        <taxon>Gunneridae</taxon>
        <taxon>Pentapetalae</taxon>
        <taxon>rosids</taxon>
        <taxon>fabids</taxon>
        <taxon>Fabales</taxon>
        <taxon>Fabaceae</taxon>
        <taxon>Papilionoideae</taxon>
        <taxon>50 kb inversion clade</taxon>
        <taxon>dalbergioids sensu lato</taxon>
        <taxon>Dalbergieae</taxon>
        <taxon>Pterocarpus clade</taxon>
        <taxon>Arachis</taxon>
    </lineage>
</organism>
<keyword evidence="4" id="KW-1185">Reference proteome</keyword>
<dbReference type="PANTHER" id="PTHR22891">
    <property type="entry name" value="EUKARYOTIC TRANSLATION INITIATION FACTOR 2C"/>
    <property type="match status" value="1"/>
</dbReference>
<feature type="region of interest" description="Disordered" evidence="1">
    <location>
        <begin position="13"/>
        <end position="57"/>
    </location>
</feature>
<name>A0A445EK60_ARAHY</name>
<feature type="compositionally biased region" description="Basic and acidic residues" evidence="1">
    <location>
        <begin position="22"/>
        <end position="44"/>
    </location>
</feature>
<feature type="domain" description="Protein argonaute N-terminal" evidence="2">
    <location>
        <begin position="91"/>
        <end position="210"/>
    </location>
</feature>
<accession>A0A445EK60</accession>
<sequence>MCPSWLYRKLKEGNSPQHHIHNMKDPKEDEEKSRRVVEKSTELRRRGRRRNKQCSKADRLQEKGFDSQLVSSTCSKNLVFAARPGYGHLGTKCVVKANHFLADISASDLSHYTVKIIPEVRCRKTSKAIIAELVRVHKNTDLGMRLPVYDGGRNLYTAAMLPFTYKEFTILLTEDDESIGTTREREFKVVIKFAARVSMHQLRELLVGPTVGSSRQPGRIRGGIE</sequence>
<reference evidence="3 4" key="1">
    <citation type="submission" date="2019-01" db="EMBL/GenBank/DDBJ databases">
        <title>Sequencing of cultivated peanut Arachis hypogaea provides insights into genome evolution and oil improvement.</title>
        <authorList>
            <person name="Chen X."/>
        </authorList>
    </citation>
    <scope>NUCLEOTIDE SEQUENCE [LARGE SCALE GENOMIC DNA]</scope>
    <source>
        <strain evidence="4">cv. Fuhuasheng</strain>
        <tissue evidence="3">Leaves</tissue>
    </source>
</reference>
<evidence type="ECO:0000313" key="4">
    <source>
        <dbReference type="Proteomes" id="UP000289738"/>
    </source>
</evidence>
<evidence type="ECO:0000313" key="3">
    <source>
        <dbReference type="EMBL" id="RYR75814.1"/>
    </source>
</evidence>
<evidence type="ECO:0000256" key="1">
    <source>
        <dbReference type="SAM" id="MobiDB-lite"/>
    </source>
</evidence>
<dbReference type="Proteomes" id="UP000289738">
    <property type="component" value="Chromosome A01"/>
</dbReference>
<protein>
    <recommendedName>
        <fullName evidence="2">Protein argonaute N-terminal domain-containing protein</fullName>
    </recommendedName>
</protein>
<dbReference type="AlphaFoldDB" id="A0A445EK60"/>
<comment type="caution">
    <text evidence="3">The sequence shown here is derived from an EMBL/GenBank/DDBJ whole genome shotgun (WGS) entry which is preliminary data.</text>
</comment>
<proteinExistence type="predicted"/>